<dbReference type="PROSITE" id="PS00770">
    <property type="entry name" value="AA_TRANSFER_CLASS_4"/>
    <property type="match status" value="1"/>
</dbReference>
<comment type="similarity">
    <text evidence="2 8">Belongs to the class-IV pyridoxal-phosphate-dependent aminotransferase family.</text>
</comment>
<name>A0ABP1NX40_XYLVO</name>
<dbReference type="CDD" id="cd01557">
    <property type="entry name" value="BCAT_beta_family"/>
    <property type="match status" value="1"/>
</dbReference>
<evidence type="ECO:0000256" key="6">
    <source>
        <dbReference type="ARBA" id="ARBA00022898"/>
    </source>
</evidence>
<dbReference type="EC" id="2.6.1.42" evidence="10"/>
<dbReference type="Gene3D" id="3.20.10.10">
    <property type="entry name" value="D-amino Acid Aminotransferase, subunit A, domain 2"/>
    <property type="match status" value="1"/>
</dbReference>
<dbReference type="InterPro" id="IPR001544">
    <property type="entry name" value="Aminotrans_IV"/>
</dbReference>
<keyword evidence="12" id="KW-1185">Reference proteome</keyword>
<evidence type="ECO:0000256" key="4">
    <source>
        <dbReference type="ARBA" id="ARBA00022605"/>
    </source>
</evidence>
<accession>A0ABP1NX40</accession>
<protein>
    <recommendedName>
        <fullName evidence="10">Branched-chain-amino-acid aminotransferase</fullName>
        <ecNumber evidence="10">2.6.1.42</ecNumber>
    </recommendedName>
</protein>
<evidence type="ECO:0000256" key="7">
    <source>
        <dbReference type="ARBA" id="ARBA00023304"/>
    </source>
</evidence>
<evidence type="ECO:0000256" key="2">
    <source>
        <dbReference type="ARBA" id="ARBA00009320"/>
    </source>
</evidence>
<dbReference type="InterPro" id="IPR005786">
    <property type="entry name" value="B_amino_transII"/>
</dbReference>
<comment type="catalytic activity">
    <reaction evidence="10">
        <text>L-isoleucine + 2-oxoglutarate = (S)-3-methyl-2-oxopentanoate + L-glutamate</text>
        <dbReference type="Rhea" id="RHEA:24801"/>
        <dbReference type="ChEBI" id="CHEBI:16810"/>
        <dbReference type="ChEBI" id="CHEBI:29985"/>
        <dbReference type="ChEBI" id="CHEBI:35146"/>
        <dbReference type="ChEBI" id="CHEBI:58045"/>
        <dbReference type="EC" id="2.6.1.42"/>
    </reaction>
</comment>
<dbReference type="InterPro" id="IPR036038">
    <property type="entry name" value="Aminotransferase-like"/>
</dbReference>
<dbReference type="SUPFAM" id="SSF56752">
    <property type="entry name" value="D-aminoacid aminotransferase-like PLP-dependent enzymes"/>
    <property type="match status" value="1"/>
</dbReference>
<dbReference type="NCBIfam" id="TIGR01123">
    <property type="entry name" value="ilvE_II"/>
    <property type="match status" value="1"/>
</dbReference>
<dbReference type="InterPro" id="IPR018300">
    <property type="entry name" value="Aminotrans_IV_CS"/>
</dbReference>
<dbReference type="Gene3D" id="3.30.470.10">
    <property type="match status" value="1"/>
</dbReference>
<dbReference type="Pfam" id="PF01063">
    <property type="entry name" value="Aminotran_4"/>
    <property type="match status" value="1"/>
</dbReference>
<dbReference type="PANTHER" id="PTHR11825">
    <property type="entry name" value="SUBGROUP IIII AMINOTRANSFERASE"/>
    <property type="match status" value="1"/>
</dbReference>
<dbReference type="Proteomes" id="UP001642520">
    <property type="component" value="Unassembled WGS sequence"/>
</dbReference>
<comment type="cofactor">
    <cofactor evidence="1 9">
        <name>pyridoxal 5'-phosphate</name>
        <dbReference type="ChEBI" id="CHEBI:597326"/>
    </cofactor>
</comment>
<keyword evidence="3 10" id="KW-0032">Aminotransferase</keyword>
<evidence type="ECO:0000256" key="3">
    <source>
        <dbReference type="ARBA" id="ARBA00022576"/>
    </source>
</evidence>
<keyword evidence="7 10" id="KW-0100">Branched-chain amino acid biosynthesis</keyword>
<sequence length="411" mass="46278">MVRSINYCNIRILLRGNFLNQLQANVKWSSSLQIRDKKVIQPERSFKCADLSVRLAEPEQLQAKPNVSDLIFGKYFTDHMLKIFYHEALGGWQAPEIVPFENLVLHPASKVLHYAVELFEGLKAYRGVDGKIRIFRPELNMDRMNNSAMRTGLPTFIGEELIKCCCRLISIDQEWVPHSVASALYIRPTLIGIDPTLGVASSESALLYVILSPVGPYFKKADAGISLLADPKYTRAWPGGCGNYKVGSNYGPTIYVQREAVEKGLQQVLWLYGEDNEVTEVGTMNVFMFCVNDDGEKELVTPPLSNGLILPGVTRNSILTLSREWNQFKVSERKFCMDEVCHLLSENRLLELFGAGTACAVSPVSYIDFAGRSLHIPTMQQSNPVYKMFLKHLTDIQYGVIPDHPWAIPIE</sequence>
<keyword evidence="5 10" id="KW-0808">Transferase</keyword>
<dbReference type="PANTHER" id="PTHR11825:SF44">
    <property type="entry name" value="BRANCHED-CHAIN-AMINO-ACID AMINOTRANSFERASE"/>
    <property type="match status" value="1"/>
</dbReference>
<evidence type="ECO:0000256" key="8">
    <source>
        <dbReference type="RuleBase" id="RU004106"/>
    </source>
</evidence>
<evidence type="ECO:0000256" key="5">
    <source>
        <dbReference type="ARBA" id="ARBA00022679"/>
    </source>
</evidence>
<evidence type="ECO:0000256" key="9">
    <source>
        <dbReference type="RuleBase" id="RU004516"/>
    </source>
</evidence>
<evidence type="ECO:0000256" key="1">
    <source>
        <dbReference type="ARBA" id="ARBA00001933"/>
    </source>
</evidence>
<comment type="caution">
    <text evidence="11">The sequence shown here is derived from an EMBL/GenBank/DDBJ whole genome shotgun (WGS) entry which is preliminary data.</text>
</comment>
<evidence type="ECO:0000256" key="10">
    <source>
        <dbReference type="RuleBase" id="RU004517"/>
    </source>
</evidence>
<comment type="catalytic activity">
    <reaction evidence="10">
        <text>L-leucine + 2-oxoglutarate = 4-methyl-2-oxopentanoate + L-glutamate</text>
        <dbReference type="Rhea" id="RHEA:18321"/>
        <dbReference type="ChEBI" id="CHEBI:16810"/>
        <dbReference type="ChEBI" id="CHEBI:17865"/>
        <dbReference type="ChEBI" id="CHEBI:29985"/>
        <dbReference type="ChEBI" id="CHEBI:57427"/>
        <dbReference type="EC" id="2.6.1.42"/>
    </reaction>
</comment>
<dbReference type="InterPro" id="IPR043131">
    <property type="entry name" value="BCAT-like_N"/>
</dbReference>
<proteinExistence type="inferred from homology"/>
<evidence type="ECO:0000313" key="11">
    <source>
        <dbReference type="EMBL" id="CAL7945492.1"/>
    </source>
</evidence>
<reference evidence="11 12" key="1">
    <citation type="submission" date="2024-08" db="EMBL/GenBank/DDBJ databases">
        <authorList>
            <person name="Will J Nash"/>
            <person name="Angela Man"/>
            <person name="Seanna McTaggart"/>
            <person name="Kendall Baker"/>
            <person name="Tom Barker"/>
            <person name="Leah Catchpole"/>
            <person name="Alex Durrant"/>
            <person name="Karim Gharbi"/>
            <person name="Naomi Irish"/>
            <person name="Gemy Kaithakottil"/>
            <person name="Debby Ku"/>
            <person name="Aaliyah Providence"/>
            <person name="Felix Shaw"/>
            <person name="David Swarbreck"/>
            <person name="Chris Watkins"/>
            <person name="Ann M. McCartney"/>
            <person name="Giulio Formenti"/>
            <person name="Alice Mouton"/>
            <person name="Noel Vella"/>
            <person name="Bjorn M von Reumont"/>
            <person name="Adriana Vella"/>
            <person name="Wilfried Haerty"/>
        </authorList>
    </citation>
    <scope>NUCLEOTIDE SEQUENCE [LARGE SCALE GENOMIC DNA]</scope>
</reference>
<dbReference type="NCBIfam" id="NF009897">
    <property type="entry name" value="PRK13357.1"/>
    <property type="match status" value="1"/>
</dbReference>
<dbReference type="PIRSF" id="PIRSF006468">
    <property type="entry name" value="BCAT1"/>
    <property type="match status" value="1"/>
</dbReference>
<keyword evidence="4 10" id="KW-0028">Amino-acid biosynthesis</keyword>
<organism evidence="11 12">
    <name type="scientific">Xylocopa violacea</name>
    <name type="common">Violet carpenter bee</name>
    <name type="synonym">Apis violacea</name>
    <dbReference type="NCBI Taxonomy" id="135666"/>
    <lineage>
        <taxon>Eukaryota</taxon>
        <taxon>Metazoa</taxon>
        <taxon>Ecdysozoa</taxon>
        <taxon>Arthropoda</taxon>
        <taxon>Hexapoda</taxon>
        <taxon>Insecta</taxon>
        <taxon>Pterygota</taxon>
        <taxon>Neoptera</taxon>
        <taxon>Endopterygota</taxon>
        <taxon>Hymenoptera</taxon>
        <taxon>Apocrita</taxon>
        <taxon>Aculeata</taxon>
        <taxon>Apoidea</taxon>
        <taxon>Anthophila</taxon>
        <taxon>Apidae</taxon>
        <taxon>Xylocopa</taxon>
        <taxon>Xylocopa</taxon>
    </lineage>
</organism>
<dbReference type="EMBL" id="CAXAJV020001293">
    <property type="protein sequence ID" value="CAL7945492.1"/>
    <property type="molecule type" value="Genomic_DNA"/>
</dbReference>
<dbReference type="InterPro" id="IPR043132">
    <property type="entry name" value="BCAT-like_C"/>
</dbReference>
<gene>
    <name evidence="11" type="ORF">XYLVIOL_LOCUS7241</name>
</gene>
<keyword evidence="6 9" id="KW-0663">Pyridoxal phosphate</keyword>
<dbReference type="InterPro" id="IPR033939">
    <property type="entry name" value="BCAT_family"/>
</dbReference>
<evidence type="ECO:0000313" key="12">
    <source>
        <dbReference type="Proteomes" id="UP001642520"/>
    </source>
</evidence>
<comment type="catalytic activity">
    <reaction evidence="10">
        <text>L-valine + 2-oxoglutarate = 3-methyl-2-oxobutanoate + L-glutamate</text>
        <dbReference type="Rhea" id="RHEA:24813"/>
        <dbReference type="ChEBI" id="CHEBI:11851"/>
        <dbReference type="ChEBI" id="CHEBI:16810"/>
        <dbReference type="ChEBI" id="CHEBI:29985"/>
        <dbReference type="ChEBI" id="CHEBI:57762"/>
        <dbReference type="EC" id="2.6.1.42"/>
    </reaction>
</comment>